<dbReference type="AlphaFoldDB" id="F8AZ21"/>
<evidence type="ECO:0000256" key="2">
    <source>
        <dbReference type="ARBA" id="ARBA00022448"/>
    </source>
</evidence>
<feature type="compositionally biased region" description="Low complexity" evidence="10">
    <location>
        <begin position="51"/>
        <end position="62"/>
    </location>
</feature>
<evidence type="ECO:0000256" key="8">
    <source>
        <dbReference type="ARBA" id="ARBA00023136"/>
    </source>
</evidence>
<dbReference type="GO" id="GO:0033281">
    <property type="term" value="C:TAT protein transport complex"/>
    <property type="evidence" value="ECO:0007669"/>
    <property type="project" value="UniProtKB-UniRule"/>
</dbReference>
<dbReference type="Gene3D" id="1.20.5.3310">
    <property type="match status" value="1"/>
</dbReference>
<keyword evidence="3 9" id="KW-1003">Cell membrane</keyword>
<evidence type="ECO:0000256" key="3">
    <source>
        <dbReference type="ARBA" id="ARBA00022475"/>
    </source>
</evidence>
<dbReference type="KEGG" id="fsy:FsymDg_2211"/>
<evidence type="ECO:0000256" key="5">
    <source>
        <dbReference type="ARBA" id="ARBA00022927"/>
    </source>
</evidence>
<evidence type="ECO:0000256" key="6">
    <source>
        <dbReference type="ARBA" id="ARBA00022989"/>
    </source>
</evidence>
<keyword evidence="8 9" id="KW-0472">Membrane</keyword>
<protein>
    <recommendedName>
        <fullName evidence="9">Sec-independent protein translocase protein TatA</fullName>
    </recommendedName>
</protein>
<dbReference type="HOGENOM" id="CLU_086034_4_3_11"/>
<evidence type="ECO:0000313" key="11">
    <source>
        <dbReference type="EMBL" id="AEH09615.1"/>
    </source>
</evidence>
<dbReference type="GO" id="GO:0043953">
    <property type="term" value="P:protein transport by the Tat complex"/>
    <property type="evidence" value="ECO:0007669"/>
    <property type="project" value="UniProtKB-UniRule"/>
</dbReference>
<dbReference type="eggNOG" id="COG1826">
    <property type="taxonomic scope" value="Bacteria"/>
</dbReference>
<keyword evidence="7 9" id="KW-0811">Translocation</keyword>
<organism evidence="11 12">
    <name type="scientific">Candidatus Protofrankia datiscae</name>
    <dbReference type="NCBI Taxonomy" id="2716812"/>
    <lineage>
        <taxon>Bacteria</taxon>
        <taxon>Bacillati</taxon>
        <taxon>Actinomycetota</taxon>
        <taxon>Actinomycetes</taxon>
        <taxon>Frankiales</taxon>
        <taxon>Frankiaceae</taxon>
        <taxon>Protofrankia</taxon>
    </lineage>
</organism>
<evidence type="ECO:0000256" key="9">
    <source>
        <dbReference type="HAMAP-Rule" id="MF_00236"/>
    </source>
</evidence>
<dbReference type="InterPro" id="IPR003369">
    <property type="entry name" value="TatA/B/E"/>
</dbReference>
<feature type="region of interest" description="Disordered" evidence="10">
    <location>
        <begin position="45"/>
        <end position="107"/>
    </location>
</feature>
<evidence type="ECO:0000256" key="10">
    <source>
        <dbReference type="SAM" id="MobiDB-lite"/>
    </source>
</evidence>
<accession>F8AZ21</accession>
<dbReference type="PANTHER" id="PTHR42982:SF8">
    <property type="entry name" value="SEC-INDEPENDENT PROTEIN TRANSLOCASE PROTEIN TATA"/>
    <property type="match status" value="1"/>
</dbReference>
<dbReference type="RefSeq" id="WP_013873548.1">
    <property type="nucleotide sequence ID" value="NC_015656.1"/>
</dbReference>
<dbReference type="STRING" id="656024.FsymDg_2211"/>
<gene>
    <name evidence="9" type="primary">tatA</name>
    <name evidence="11" type="ordered locus">FsymDg_2211</name>
</gene>
<dbReference type="Proteomes" id="UP000001549">
    <property type="component" value="Chromosome"/>
</dbReference>
<keyword evidence="12" id="KW-1185">Reference proteome</keyword>
<name>F8AZ21_9ACTN</name>
<comment type="function">
    <text evidence="9">Part of the twin-arginine translocation (Tat) system that transports large folded proteins containing a characteristic twin-arginine motif in their signal peptide across membranes. TatA could form the protein-conducting channel of the Tat system.</text>
</comment>
<dbReference type="HAMAP" id="MF_00236">
    <property type="entry name" value="TatA_E"/>
    <property type="match status" value="1"/>
</dbReference>
<comment type="subunit">
    <text evidence="9">The Tat system comprises two distinct complexes: a TatABC complex, containing multiple copies of TatA, TatB and TatC subunits, and a separate TatA complex, containing only TatA subunits. Substrates initially bind to the TatABC complex, which probably triggers association of the separate TatA complex to form the active translocon.</text>
</comment>
<sequence length="107" mass="10879">MPNLGTPELLIIAFVVILLFGSRKLPDAARSLGRSLRIFKAETKGLSQDEQAQAAAPSAAVPQPQPQQPQAQPAPRPIEAGQPSVASQPASSGVNGASAAAGDSTRG</sequence>
<comment type="similarity">
    <text evidence="9">Belongs to the TatA/E family.</text>
</comment>
<dbReference type="EMBL" id="CP002801">
    <property type="protein sequence ID" value="AEH09615.1"/>
    <property type="molecule type" value="Genomic_DNA"/>
</dbReference>
<dbReference type="NCBIfam" id="TIGR01411">
    <property type="entry name" value="tatAE"/>
    <property type="match status" value="1"/>
</dbReference>
<keyword evidence="2 9" id="KW-0813">Transport</keyword>
<feature type="compositionally biased region" description="Low complexity" evidence="10">
    <location>
        <begin position="90"/>
        <end position="107"/>
    </location>
</feature>
<dbReference type="GO" id="GO:0008320">
    <property type="term" value="F:protein transmembrane transporter activity"/>
    <property type="evidence" value="ECO:0007669"/>
    <property type="project" value="UniProtKB-UniRule"/>
</dbReference>
<keyword evidence="5 9" id="KW-0653">Protein transport</keyword>
<dbReference type="NCBIfam" id="NF001854">
    <property type="entry name" value="PRK00575.1"/>
    <property type="match status" value="1"/>
</dbReference>
<feature type="compositionally biased region" description="Pro residues" evidence="10">
    <location>
        <begin position="63"/>
        <end position="76"/>
    </location>
</feature>
<keyword evidence="6 9" id="KW-1133">Transmembrane helix</keyword>
<evidence type="ECO:0000256" key="7">
    <source>
        <dbReference type="ARBA" id="ARBA00023010"/>
    </source>
</evidence>
<keyword evidence="4 9" id="KW-0812">Transmembrane</keyword>
<evidence type="ECO:0000313" key="12">
    <source>
        <dbReference type="Proteomes" id="UP000001549"/>
    </source>
</evidence>
<reference evidence="11 12" key="1">
    <citation type="submission" date="2011-05" db="EMBL/GenBank/DDBJ databases">
        <title>Complete sequence of chromosome of Frankia symbiont of Datisca glomerata.</title>
        <authorList>
            <consortium name="US DOE Joint Genome Institute"/>
            <person name="Lucas S."/>
            <person name="Han J."/>
            <person name="Lapidus A."/>
            <person name="Cheng J.-F."/>
            <person name="Goodwin L."/>
            <person name="Pitluck S."/>
            <person name="Peters L."/>
            <person name="Mikhailova N."/>
            <person name="Chertkov O."/>
            <person name="Teshima H."/>
            <person name="Han C."/>
            <person name="Tapia R."/>
            <person name="Land M."/>
            <person name="Hauser L."/>
            <person name="Kyrpides N."/>
            <person name="Ivanova N."/>
            <person name="Pagani I."/>
            <person name="Berry A."/>
            <person name="Pawlowski K."/>
            <person name="Persson T."/>
            <person name="Vanden Heuvel B."/>
            <person name="Benson D."/>
            <person name="Woyke T."/>
        </authorList>
    </citation>
    <scope>NUCLEOTIDE SEQUENCE [LARGE SCALE GENOMIC DNA]</scope>
    <source>
        <strain evidence="12">4085684</strain>
    </source>
</reference>
<proteinExistence type="inferred from homology"/>
<dbReference type="PANTHER" id="PTHR42982">
    <property type="entry name" value="SEC-INDEPENDENT PROTEIN TRANSLOCASE PROTEIN TATA"/>
    <property type="match status" value="1"/>
</dbReference>
<evidence type="ECO:0000256" key="4">
    <source>
        <dbReference type="ARBA" id="ARBA00022692"/>
    </source>
</evidence>
<evidence type="ECO:0000256" key="1">
    <source>
        <dbReference type="ARBA" id="ARBA00004162"/>
    </source>
</evidence>
<dbReference type="InterPro" id="IPR006312">
    <property type="entry name" value="TatA/E"/>
</dbReference>
<dbReference type="Pfam" id="PF02416">
    <property type="entry name" value="TatA_B_E"/>
    <property type="match status" value="1"/>
</dbReference>
<comment type="subcellular location">
    <subcellularLocation>
        <location evidence="1 9">Cell membrane</location>
        <topology evidence="1 9">Single-pass membrane protein</topology>
    </subcellularLocation>
</comment>